<evidence type="ECO:0000256" key="1">
    <source>
        <dbReference type="ARBA" id="ARBA00022527"/>
    </source>
</evidence>
<protein>
    <recommendedName>
        <fullName evidence="10">EGF-like domain-containing protein</fullName>
    </recommendedName>
</protein>
<comment type="caution">
    <text evidence="9">Lacks conserved residue(s) required for the propagation of feature annotation.</text>
</comment>
<evidence type="ECO:0000256" key="8">
    <source>
        <dbReference type="ARBA" id="ARBA00023157"/>
    </source>
</evidence>
<reference evidence="11 12" key="1">
    <citation type="submission" date="2024-04" db="EMBL/GenBank/DDBJ databases">
        <title>The reference genome of an endangered Asteraceae, Deinandra increscens subsp. villosa, native to the Central Coast of California.</title>
        <authorList>
            <person name="Guilliams M."/>
            <person name="Hasenstab-Lehman K."/>
            <person name="Meyer R."/>
            <person name="Mcevoy S."/>
        </authorList>
    </citation>
    <scope>NUCLEOTIDE SEQUENCE [LARGE SCALE GENOMIC DNA]</scope>
    <source>
        <tissue evidence="11">Leaf</tissue>
    </source>
</reference>
<dbReference type="GO" id="GO:0004674">
    <property type="term" value="F:protein serine/threonine kinase activity"/>
    <property type="evidence" value="ECO:0007669"/>
    <property type="project" value="UniProtKB-KW"/>
</dbReference>
<dbReference type="Pfam" id="PF07645">
    <property type="entry name" value="EGF_CA"/>
    <property type="match status" value="1"/>
</dbReference>
<evidence type="ECO:0000256" key="9">
    <source>
        <dbReference type="PROSITE-ProRule" id="PRU00076"/>
    </source>
</evidence>
<dbReference type="InterPro" id="IPR000742">
    <property type="entry name" value="EGF"/>
</dbReference>
<keyword evidence="8" id="KW-1015">Disulfide bond</keyword>
<dbReference type="PROSITE" id="PS01187">
    <property type="entry name" value="EGF_CA"/>
    <property type="match status" value="1"/>
</dbReference>
<dbReference type="InterPro" id="IPR018097">
    <property type="entry name" value="EGF_Ca-bd_CS"/>
</dbReference>
<keyword evidence="1" id="KW-0723">Serine/threonine-protein kinase</keyword>
<keyword evidence="4" id="KW-0732">Signal</keyword>
<keyword evidence="6" id="KW-0547">Nucleotide-binding</keyword>
<dbReference type="PANTHER" id="PTHR27005">
    <property type="entry name" value="WALL-ASSOCIATED RECEPTOR KINASE-LIKE 21"/>
    <property type="match status" value="1"/>
</dbReference>
<keyword evidence="7" id="KW-0067">ATP-binding</keyword>
<keyword evidence="12" id="KW-1185">Reference proteome</keyword>
<keyword evidence="2 9" id="KW-0245">EGF-like domain</keyword>
<dbReference type="Gene3D" id="2.10.25.10">
    <property type="entry name" value="Laminin"/>
    <property type="match status" value="2"/>
</dbReference>
<dbReference type="GO" id="GO:0007166">
    <property type="term" value="P:cell surface receptor signaling pathway"/>
    <property type="evidence" value="ECO:0007669"/>
    <property type="project" value="InterPro"/>
</dbReference>
<dbReference type="GO" id="GO:0005509">
    <property type="term" value="F:calcium ion binding"/>
    <property type="evidence" value="ECO:0007669"/>
    <property type="project" value="InterPro"/>
</dbReference>
<dbReference type="InterPro" id="IPR001881">
    <property type="entry name" value="EGF-like_Ca-bd_dom"/>
</dbReference>
<evidence type="ECO:0000256" key="5">
    <source>
        <dbReference type="ARBA" id="ARBA00022737"/>
    </source>
</evidence>
<sequence>MELKKRGVTNVFLKSTHEKECENDFNKKEDVETDNPIKVGQWYDVPSIPKSKTETENDSVEIIEASHHFKTSDFNGVTNVFLKSTDEKECENDFKKKEDVKTDNPIKVGQWYDVPSILKSKAETENDSVEIIEASHHFSPYKSHIAREISDELRANERDDKRLKNLMNWNWDDTIDLCSSESDRDITDLTLSRENELSDTTDSLENYKSEAPDVIIKVGNMSCSDARSGGVLACQANSQCVESDTEIPGYKCICNSGYQGEPYLEPGCQDINECDDPSNNLCVGVCTNTPGNYTCRCKDGYKGDGLKNGRGCTNENPQFPIIKFSLGKKPLCMERPEEERNLAAYFILSLKENRLFQILEPRVVREGTLEQLQQIGELVKRCVNLEGDERPTMKEVAIELEGLCKFTQHPWASQQGDEENANLLDEEETDLYEESINPYSSTGEISSCFSIESGLGYPSNILR</sequence>
<keyword evidence="1" id="KW-0418">Kinase</keyword>
<organism evidence="11 12">
    <name type="scientific">Deinandra increscens subsp. villosa</name>
    <dbReference type="NCBI Taxonomy" id="3103831"/>
    <lineage>
        <taxon>Eukaryota</taxon>
        <taxon>Viridiplantae</taxon>
        <taxon>Streptophyta</taxon>
        <taxon>Embryophyta</taxon>
        <taxon>Tracheophyta</taxon>
        <taxon>Spermatophyta</taxon>
        <taxon>Magnoliopsida</taxon>
        <taxon>eudicotyledons</taxon>
        <taxon>Gunneridae</taxon>
        <taxon>Pentapetalae</taxon>
        <taxon>asterids</taxon>
        <taxon>campanulids</taxon>
        <taxon>Asterales</taxon>
        <taxon>Asteraceae</taxon>
        <taxon>Asteroideae</taxon>
        <taxon>Heliantheae alliance</taxon>
        <taxon>Madieae</taxon>
        <taxon>Madiinae</taxon>
        <taxon>Deinandra</taxon>
    </lineage>
</organism>
<dbReference type="AlphaFoldDB" id="A0AAP0GMQ7"/>
<dbReference type="EMBL" id="JBCNJP010000025">
    <property type="protein sequence ID" value="KAK9054946.1"/>
    <property type="molecule type" value="Genomic_DNA"/>
</dbReference>
<dbReference type="FunFam" id="2.10.25.10:FF:000038">
    <property type="entry name" value="Fibrillin 2"/>
    <property type="match status" value="1"/>
</dbReference>
<evidence type="ECO:0000259" key="10">
    <source>
        <dbReference type="PROSITE" id="PS50026"/>
    </source>
</evidence>
<comment type="caution">
    <text evidence="11">The sequence shown here is derived from an EMBL/GenBank/DDBJ whole genome shotgun (WGS) entry which is preliminary data.</text>
</comment>
<evidence type="ECO:0000313" key="12">
    <source>
        <dbReference type="Proteomes" id="UP001408789"/>
    </source>
</evidence>
<evidence type="ECO:0000256" key="6">
    <source>
        <dbReference type="ARBA" id="ARBA00022741"/>
    </source>
</evidence>
<gene>
    <name evidence="11" type="ORF">SSX86_026025</name>
</gene>
<evidence type="ECO:0000313" key="11">
    <source>
        <dbReference type="EMBL" id="KAK9054946.1"/>
    </source>
</evidence>
<dbReference type="SUPFAM" id="SSF57196">
    <property type="entry name" value="EGF/Laminin"/>
    <property type="match status" value="1"/>
</dbReference>
<name>A0AAP0GMQ7_9ASTR</name>
<dbReference type="InterPro" id="IPR045274">
    <property type="entry name" value="WAK-like"/>
</dbReference>
<evidence type="ECO:0000256" key="2">
    <source>
        <dbReference type="ARBA" id="ARBA00022536"/>
    </source>
</evidence>
<accession>A0AAP0GMQ7</accession>
<dbReference type="GO" id="GO:0005886">
    <property type="term" value="C:plasma membrane"/>
    <property type="evidence" value="ECO:0007669"/>
    <property type="project" value="TreeGrafter"/>
</dbReference>
<dbReference type="SMART" id="SM00181">
    <property type="entry name" value="EGF"/>
    <property type="match status" value="2"/>
</dbReference>
<dbReference type="InterPro" id="IPR000152">
    <property type="entry name" value="EGF-type_Asp/Asn_hydroxyl_site"/>
</dbReference>
<dbReference type="Gene3D" id="1.10.510.10">
    <property type="entry name" value="Transferase(Phosphotransferase) domain 1"/>
    <property type="match status" value="1"/>
</dbReference>
<dbReference type="PROSITE" id="PS00010">
    <property type="entry name" value="ASX_HYDROXYL"/>
    <property type="match status" value="1"/>
</dbReference>
<dbReference type="PROSITE" id="PS50026">
    <property type="entry name" value="EGF_3"/>
    <property type="match status" value="1"/>
</dbReference>
<keyword evidence="3" id="KW-0808">Transferase</keyword>
<dbReference type="Proteomes" id="UP001408789">
    <property type="component" value="Unassembled WGS sequence"/>
</dbReference>
<proteinExistence type="predicted"/>
<dbReference type="PANTHER" id="PTHR27005:SF283">
    <property type="entry name" value="OS02G0633066 PROTEIN"/>
    <property type="match status" value="1"/>
</dbReference>
<feature type="domain" description="EGF-like" evidence="10">
    <location>
        <begin position="270"/>
        <end position="313"/>
    </location>
</feature>
<dbReference type="InterPro" id="IPR049883">
    <property type="entry name" value="NOTCH1_EGF-like"/>
</dbReference>
<keyword evidence="5" id="KW-0677">Repeat</keyword>
<dbReference type="CDD" id="cd00054">
    <property type="entry name" value="EGF_CA"/>
    <property type="match status" value="1"/>
</dbReference>
<evidence type="ECO:0000256" key="7">
    <source>
        <dbReference type="ARBA" id="ARBA00022840"/>
    </source>
</evidence>
<dbReference type="SMART" id="SM00179">
    <property type="entry name" value="EGF_CA"/>
    <property type="match status" value="1"/>
</dbReference>
<evidence type="ECO:0000256" key="4">
    <source>
        <dbReference type="ARBA" id="ARBA00022729"/>
    </source>
</evidence>
<evidence type="ECO:0000256" key="3">
    <source>
        <dbReference type="ARBA" id="ARBA00022679"/>
    </source>
</evidence>
<dbReference type="GO" id="GO:0005524">
    <property type="term" value="F:ATP binding"/>
    <property type="evidence" value="ECO:0007669"/>
    <property type="project" value="UniProtKB-KW"/>
</dbReference>